<dbReference type="Proteomes" id="UP001151760">
    <property type="component" value="Unassembled WGS sequence"/>
</dbReference>
<protein>
    <submittedName>
        <fullName evidence="1">Uncharacterized protein</fullName>
    </submittedName>
</protein>
<reference evidence="1" key="2">
    <citation type="submission" date="2022-01" db="EMBL/GenBank/DDBJ databases">
        <authorList>
            <person name="Yamashiro T."/>
            <person name="Shiraishi A."/>
            <person name="Satake H."/>
            <person name="Nakayama K."/>
        </authorList>
    </citation>
    <scope>NUCLEOTIDE SEQUENCE</scope>
</reference>
<comment type="caution">
    <text evidence="1">The sequence shown here is derived from an EMBL/GenBank/DDBJ whole genome shotgun (WGS) entry which is preliminary data.</text>
</comment>
<dbReference type="EMBL" id="BQNB010019924">
    <property type="protein sequence ID" value="GJT90478.1"/>
    <property type="molecule type" value="Genomic_DNA"/>
</dbReference>
<organism evidence="1 2">
    <name type="scientific">Tanacetum coccineum</name>
    <dbReference type="NCBI Taxonomy" id="301880"/>
    <lineage>
        <taxon>Eukaryota</taxon>
        <taxon>Viridiplantae</taxon>
        <taxon>Streptophyta</taxon>
        <taxon>Embryophyta</taxon>
        <taxon>Tracheophyta</taxon>
        <taxon>Spermatophyta</taxon>
        <taxon>Magnoliopsida</taxon>
        <taxon>eudicotyledons</taxon>
        <taxon>Gunneridae</taxon>
        <taxon>Pentapetalae</taxon>
        <taxon>asterids</taxon>
        <taxon>campanulids</taxon>
        <taxon>Asterales</taxon>
        <taxon>Asteraceae</taxon>
        <taxon>Asteroideae</taxon>
        <taxon>Anthemideae</taxon>
        <taxon>Anthemidinae</taxon>
        <taxon>Tanacetum</taxon>
    </lineage>
</organism>
<accession>A0ABQ5HRT3</accession>
<sequence>MYCLSLAYVAHTTSATLSLSSPSILVPQTYCAVSECRFDGHYDSGEGIANLLSGCQQKQFHPPTTSSGFLQLKELTATVCMMVTSVTDPIQRKAPGNVDNQALNFQQYMFQPIHEVEYDSDMDEGPIAAVASWLTFESGDVQEEHLTPMLETERD</sequence>
<name>A0ABQ5HRT3_9ASTR</name>
<evidence type="ECO:0000313" key="2">
    <source>
        <dbReference type="Proteomes" id="UP001151760"/>
    </source>
</evidence>
<keyword evidence="2" id="KW-1185">Reference proteome</keyword>
<gene>
    <name evidence="1" type="ORF">Tco_1079323</name>
</gene>
<proteinExistence type="predicted"/>
<evidence type="ECO:0000313" key="1">
    <source>
        <dbReference type="EMBL" id="GJT90478.1"/>
    </source>
</evidence>
<reference evidence="1" key="1">
    <citation type="journal article" date="2022" name="Int. J. Mol. Sci.">
        <title>Draft Genome of Tanacetum Coccineum: Genomic Comparison of Closely Related Tanacetum-Family Plants.</title>
        <authorList>
            <person name="Yamashiro T."/>
            <person name="Shiraishi A."/>
            <person name="Nakayama K."/>
            <person name="Satake H."/>
        </authorList>
    </citation>
    <scope>NUCLEOTIDE SEQUENCE</scope>
</reference>